<feature type="transmembrane region" description="Helical" evidence="1">
    <location>
        <begin position="12"/>
        <end position="31"/>
    </location>
</feature>
<evidence type="ECO:0000313" key="3">
    <source>
        <dbReference type="Proteomes" id="UP000189670"/>
    </source>
</evidence>
<dbReference type="Pfam" id="PF09982">
    <property type="entry name" value="LpxR"/>
    <property type="match status" value="1"/>
</dbReference>
<dbReference type="EMBL" id="ATBP01000817">
    <property type="protein sequence ID" value="ETR68845.1"/>
    <property type="molecule type" value="Genomic_DNA"/>
</dbReference>
<evidence type="ECO:0000313" key="2">
    <source>
        <dbReference type="EMBL" id="ETR68845.1"/>
    </source>
</evidence>
<gene>
    <name evidence="2" type="ORF">OMM_04317</name>
</gene>
<sequence length="354" mass="40333">MKNFDNITKPFLIPILICMILLCSISSIYAINHNPVDQNYRRFSLYFENDAFANDDDQYTNGLKLTWSRYGLSRLPEDALFHRWLYPIARRIGFSHPESEKTLTFSIGQNIYTPNDIETSELIEDDRPYAGITYAEIGFHRKFQNQMHTFGFCFGIVGPHSYAKEVQTFVHDLLNHTRPNGWVHQLKDEPVFCIIYDYKRKIFAAGINDGFGGDVIINIGGGLGTARTFFNTGVSLRYGWNVPNDCGNFPIQPATCFNAELKGSSCYMRDKRLGGHLFTSFSGQAIGREIFLDGNLFRDSHNVDKKPVVGIFMGGVGIIWGKFKTVFAFVEHTRSFETQDESEVFGSINFSLDY</sequence>
<evidence type="ECO:0000256" key="1">
    <source>
        <dbReference type="SAM" id="Phobius"/>
    </source>
</evidence>
<dbReference type="Proteomes" id="UP000189670">
    <property type="component" value="Unassembled WGS sequence"/>
</dbReference>
<reference evidence="3" key="1">
    <citation type="submission" date="2012-11" db="EMBL/GenBank/DDBJ databases">
        <authorList>
            <person name="Lucero-Rivera Y.E."/>
            <person name="Tovar-Ramirez D."/>
        </authorList>
    </citation>
    <scope>NUCLEOTIDE SEQUENCE [LARGE SCALE GENOMIC DNA]</scope>
    <source>
        <strain evidence="3">Araruama</strain>
    </source>
</reference>
<proteinExistence type="predicted"/>
<organism evidence="2 3">
    <name type="scientific">Candidatus Magnetoglobus multicellularis str. Araruama</name>
    <dbReference type="NCBI Taxonomy" id="890399"/>
    <lineage>
        <taxon>Bacteria</taxon>
        <taxon>Pseudomonadati</taxon>
        <taxon>Thermodesulfobacteriota</taxon>
        <taxon>Desulfobacteria</taxon>
        <taxon>Desulfobacterales</taxon>
        <taxon>Desulfobacteraceae</taxon>
        <taxon>Candidatus Magnetoglobus</taxon>
    </lineage>
</organism>
<dbReference type="InterPro" id="IPR037107">
    <property type="entry name" value="Put_OMP_sf"/>
</dbReference>
<comment type="caution">
    <text evidence="2">The sequence shown here is derived from an EMBL/GenBank/DDBJ whole genome shotgun (WGS) entry which is preliminary data.</text>
</comment>
<keyword evidence="1" id="KW-0812">Transmembrane</keyword>
<protein>
    <submittedName>
        <fullName evidence="2">Secreted protein</fullName>
    </submittedName>
</protein>
<keyword evidence="1" id="KW-0472">Membrane</keyword>
<accession>A0A1V1P275</accession>
<name>A0A1V1P275_9BACT</name>
<keyword evidence="1" id="KW-1133">Transmembrane helix</keyword>
<dbReference type="AlphaFoldDB" id="A0A1V1P275"/>
<dbReference type="Gene3D" id="2.40.128.140">
    <property type="entry name" value="Outer membrane protein"/>
    <property type="match status" value="1"/>
</dbReference>
<dbReference type="InterPro" id="IPR018707">
    <property type="entry name" value="LpxR"/>
</dbReference>